<reference evidence="1 2" key="1">
    <citation type="journal article" date="2015" name="Parasitol. Res.">
        <title>Viruses in close associations with free-living amoebae.</title>
        <authorList>
            <person name="Scheid P."/>
        </authorList>
    </citation>
    <scope>NUCLEOTIDE SEQUENCE [LARGE SCALE GENOMIC DNA]</scope>
    <source>
        <strain evidence="1">KlaHel</strain>
    </source>
</reference>
<sequence length="359" mass="39418">MDCDGEATILWPSLPDELTLTILSACDNVETVTAACLVCRDWGRVGHEALAAVAARWAQMLLAPRDGGNPKDRAHAAVYSAVALDKPHRLTLLLDALPEFDLEARVSYRPIIEARGYARLTGSHQPTRFSVPRPHHPLYNCYVPAGDGLLAFAVGCGAVRCVEALAARHVPVCCTREALLWSALWASTRLWRLCAYRPRPQRCQDDMWHTVAHLPAVDGARLVDAVLALPIESAQVGTECIRPLHALLIVTGHTLDSLGHFWRGRPHDELIAWATSMLGRFVRAGYAPDDVVVGPDRRRRTEREFLTVRCTEYHAPDDLAFYQALLAALDDRDVGGKSDTILSSSPPLLLPPGGPLTPF</sequence>
<organism evidence="1 2">
    <name type="scientific">Pandoravirus inopinatum</name>
    <dbReference type="NCBI Taxonomy" id="1605721"/>
    <lineage>
        <taxon>Viruses</taxon>
        <taxon>Pandoravirus</taxon>
    </lineage>
</organism>
<protein>
    <submittedName>
        <fullName evidence="1">F-box domain protein</fullName>
    </submittedName>
</protein>
<dbReference type="EMBL" id="KP136319">
    <property type="protein sequence ID" value="AJF98537.1"/>
    <property type="molecule type" value="Genomic_DNA"/>
</dbReference>
<accession>A0A0B5JFB1</accession>
<dbReference type="RefSeq" id="YP_009120772.1">
    <property type="nucleotide sequence ID" value="NC_026440.1"/>
</dbReference>
<dbReference type="InterPro" id="IPR036047">
    <property type="entry name" value="F-box-like_dom_sf"/>
</dbReference>
<evidence type="ECO:0000313" key="2">
    <source>
        <dbReference type="Proteomes" id="UP000202511"/>
    </source>
</evidence>
<dbReference type="Gene3D" id="1.20.1280.50">
    <property type="match status" value="1"/>
</dbReference>
<dbReference type="Proteomes" id="UP000202511">
    <property type="component" value="Segment"/>
</dbReference>
<dbReference type="GeneID" id="23463454"/>
<dbReference type="SUPFAM" id="SSF81383">
    <property type="entry name" value="F-box domain"/>
    <property type="match status" value="1"/>
</dbReference>
<name>A0A0B5JFB1_9VIRU</name>
<proteinExistence type="predicted"/>
<evidence type="ECO:0000313" key="1">
    <source>
        <dbReference type="EMBL" id="AJF98537.1"/>
    </source>
</evidence>
<dbReference type="KEGG" id="vg:23463454"/>